<dbReference type="HOGENOM" id="CLU_403084_0_0_1"/>
<dbReference type="Gene3D" id="3.30.70.330">
    <property type="match status" value="1"/>
</dbReference>
<evidence type="ECO:0000313" key="6">
    <source>
        <dbReference type="Proteomes" id="UP000001449"/>
    </source>
</evidence>
<dbReference type="GO" id="GO:0003723">
    <property type="term" value="F:RNA binding"/>
    <property type="evidence" value="ECO:0007669"/>
    <property type="project" value="UniProtKB-UniRule"/>
</dbReference>
<evidence type="ECO:0000256" key="1">
    <source>
        <dbReference type="PROSITE-ProRule" id="PRU00176"/>
    </source>
</evidence>
<protein>
    <recommendedName>
        <fullName evidence="4">RRM domain-containing protein</fullName>
    </recommendedName>
</protein>
<dbReference type="EMBL" id="CM000640">
    <property type="protein sequence ID" value="EED93793.1"/>
    <property type="molecule type" value="Genomic_DNA"/>
</dbReference>
<dbReference type="eggNOG" id="ENOG502RWRR">
    <property type="taxonomic scope" value="Eukaryota"/>
</dbReference>
<dbReference type="AlphaFoldDB" id="B8BXY8"/>
<dbReference type="RefSeq" id="XP_002288357.1">
    <property type="nucleotide sequence ID" value="XM_002288321.1"/>
</dbReference>
<sequence length="792" mass="87025">MAAVALRHQGRFTMRHVSQRQQLNTTPLAYFTFIVLLLLKQTLAQVPTPSPLFASMPPVTFMDLPNVTASPSTVAAVTDAPTVKPTFAATTWAPSVSAAPTAIPSISSSPSTSAAPSAHPSVTPTNSPTVSAAPTISSAPSAFPSSSPTYAPSASPSLGVGISYSKTYYQRIMVSKSEIFTVEEASFLQYLYERYTINFGYNVSTPQINTICLIAQQSVGSEPVIRNVERLFGSRQLHLLWSWNDRNLQTATVVSYPLSIYFRMEYNTRFEEYNNISEYNSFFMDYVNSNTTKVTEDMQRIGLPVINVEQMIMFTSPTPNPTFEPSTLAPNTPAPVTTAPFLLPTSNPSEEPTSPPSAAPFVDISGDSFILGISLGLSGFFVAAVVVYMYRRHRERTLSEMQARSKRPAVSEHHNDQQSDLGFDGSSMGIEMTYPESTEFDETQQPGHIMPSDQDNDMVRITPATSQTMQPLRSPSFDVESGGNVVYETPALANQPPQPPLQEQQEQVKESVLSSAASSPGTNDGYAHLFAMPTNDDENVRQSDMFPGASDILLHNASFSSDDEDDLEDEAFYNNPYAFDGSQDELDNYKNQDLEKFRNSVEEAVDNVEGMLSLAVIGASTESDETGAEALWPGAHDAGSIEAFCLWETYDWMKRNETSHLDARNAYFQEVLNKAVKTVLFGLTRPFQATQIVHGSAAILGLPLLKEYPATTLVITGMRKTNDLAQGQHVIRKAFQPFGEIEEAATNNRGFGLVRFAKAKSVQRALERYRQSEIEIQDVSVSIKVLKSESPP</sequence>
<dbReference type="KEGG" id="tps:THAPSDRAFT_21779"/>
<dbReference type="PANTHER" id="PTHR48148:SF2">
    <property type="entry name" value="PA14 DOMAIN-CONTAINING PROTEIN"/>
    <property type="match status" value="1"/>
</dbReference>
<gene>
    <name evidence="5" type="ORF">THAPSDRAFT_21779</name>
</gene>
<evidence type="ECO:0000256" key="3">
    <source>
        <dbReference type="SAM" id="Phobius"/>
    </source>
</evidence>
<keyword evidence="3" id="KW-1133">Transmembrane helix</keyword>
<evidence type="ECO:0000256" key="2">
    <source>
        <dbReference type="SAM" id="MobiDB-lite"/>
    </source>
</evidence>
<organism evidence="5 6">
    <name type="scientific">Thalassiosira pseudonana</name>
    <name type="common">Marine diatom</name>
    <name type="synonym">Cyclotella nana</name>
    <dbReference type="NCBI Taxonomy" id="35128"/>
    <lineage>
        <taxon>Eukaryota</taxon>
        <taxon>Sar</taxon>
        <taxon>Stramenopiles</taxon>
        <taxon>Ochrophyta</taxon>
        <taxon>Bacillariophyta</taxon>
        <taxon>Coscinodiscophyceae</taxon>
        <taxon>Thalassiosirophycidae</taxon>
        <taxon>Thalassiosirales</taxon>
        <taxon>Thalassiosiraceae</taxon>
        <taxon>Thalassiosira</taxon>
    </lineage>
</organism>
<keyword evidence="3" id="KW-0472">Membrane</keyword>
<keyword evidence="3" id="KW-0812">Transmembrane</keyword>
<evidence type="ECO:0000259" key="4">
    <source>
        <dbReference type="PROSITE" id="PS50102"/>
    </source>
</evidence>
<dbReference type="Pfam" id="PF00076">
    <property type="entry name" value="RRM_1"/>
    <property type="match status" value="1"/>
</dbReference>
<dbReference type="PANTHER" id="PTHR48148">
    <property type="entry name" value="KERATINOCYTE PROLINE-RICH PROTEIN"/>
    <property type="match status" value="1"/>
</dbReference>
<keyword evidence="6" id="KW-1185">Reference proteome</keyword>
<dbReference type="InParanoid" id="B8BXY8"/>
<keyword evidence="1" id="KW-0694">RNA-binding</keyword>
<feature type="transmembrane region" description="Helical" evidence="3">
    <location>
        <begin position="369"/>
        <end position="390"/>
    </location>
</feature>
<proteinExistence type="predicted"/>
<dbReference type="PROSITE" id="PS50102">
    <property type="entry name" value="RRM"/>
    <property type="match status" value="1"/>
</dbReference>
<dbReference type="GeneID" id="7448779"/>
<dbReference type="InterPro" id="IPR012677">
    <property type="entry name" value="Nucleotide-bd_a/b_plait_sf"/>
</dbReference>
<accession>B8BXY8</accession>
<reference evidence="5 6" key="1">
    <citation type="journal article" date="2004" name="Science">
        <title>The genome of the diatom Thalassiosira pseudonana: ecology, evolution, and metabolism.</title>
        <authorList>
            <person name="Armbrust E.V."/>
            <person name="Berges J.A."/>
            <person name="Bowler C."/>
            <person name="Green B.R."/>
            <person name="Martinez D."/>
            <person name="Putnam N.H."/>
            <person name="Zhou S."/>
            <person name="Allen A.E."/>
            <person name="Apt K.E."/>
            <person name="Bechner M."/>
            <person name="Brzezinski M.A."/>
            <person name="Chaal B.K."/>
            <person name="Chiovitti A."/>
            <person name="Davis A.K."/>
            <person name="Demarest M.S."/>
            <person name="Detter J.C."/>
            <person name="Glavina T."/>
            <person name="Goodstein D."/>
            <person name="Hadi M.Z."/>
            <person name="Hellsten U."/>
            <person name="Hildebrand M."/>
            <person name="Jenkins B.D."/>
            <person name="Jurka J."/>
            <person name="Kapitonov V.V."/>
            <person name="Kroger N."/>
            <person name="Lau W.W."/>
            <person name="Lane T.W."/>
            <person name="Larimer F.W."/>
            <person name="Lippmeier J.C."/>
            <person name="Lucas S."/>
            <person name="Medina M."/>
            <person name="Montsant A."/>
            <person name="Obornik M."/>
            <person name="Parker M.S."/>
            <person name="Palenik B."/>
            <person name="Pazour G.J."/>
            <person name="Richardson P.M."/>
            <person name="Rynearson T.A."/>
            <person name="Saito M.A."/>
            <person name="Schwartz D.C."/>
            <person name="Thamatrakoln K."/>
            <person name="Valentin K."/>
            <person name="Vardi A."/>
            <person name="Wilkerson F.P."/>
            <person name="Rokhsar D.S."/>
        </authorList>
    </citation>
    <scope>NUCLEOTIDE SEQUENCE [LARGE SCALE GENOMIC DNA]</scope>
    <source>
        <strain evidence="5 6">CCMP1335</strain>
    </source>
</reference>
<feature type="region of interest" description="Disordered" evidence="2">
    <location>
        <begin position="109"/>
        <end position="134"/>
    </location>
</feature>
<dbReference type="SUPFAM" id="SSF54928">
    <property type="entry name" value="RNA-binding domain, RBD"/>
    <property type="match status" value="1"/>
</dbReference>
<dbReference type="CDD" id="cd00590">
    <property type="entry name" value="RRM_SF"/>
    <property type="match status" value="1"/>
</dbReference>
<dbReference type="OMA" id="PQINTIC"/>
<dbReference type="InterPro" id="IPR000504">
    <property type="entry name" value="RRM_dom"/>
</dbReference>
<feature type="domain" description="RRM" evidence="4">
    <location>
        <begin position="711"/>
        <end position="788"/>
    </location>
</feature>
<feature type="region of interest" description="Disordered" evidence="2">
    <location>
        <begin position="400"/>
        <end position="431"/>
    </location>
</feature>
<reference evidence="5 6" key="2">
    <citation type="journal article" date="2008" name="Nature">
        <title>The Phaeodactylum genome reveals the evolutionary history of diatom genomes.</title>
        <authorList>
            <person name="Bowler C."/>
            <person name="Allen A.E."/>
            <person name="Badger J.H."/>
            <person name="Grimwood J."/>
            <person name="Jabbari K."/>
            <person name="Kuo A."/>
            <person name="Maheswari U."/>
            <person name="Martens C."/>
            <person name="Maumus F."/>
            <person name="Otillar R.P."/>
            <person name="Rayko E."/>
            <person name="Salamov A."/>
            <person name="Vandepoele K."/>
            <person name="Beszteri B."/>
            <person name="Gruber A."/>
            <person name="Heijde M."/>
            <person name="Katinka M."/>
            <person name="Mock T."/>
            <person name="Valentin K."/>
            <person name="Verret F."/>
            <person name="Berges J.A."/>
            <person name="Brownlee C."/>
            <person name="Cadoret J.P."/>
            <person name="Chiovitti A."/>
            <person name="Choi C.J."/>
            <person name="Coesel S."/>
            <person name="De Martino A."/>
            <person name="Detter J.C."/>
            <person name="Durkin C."/>
            <person name="Falciatore A."/>
            <person name="Fournet J."/>
            <person name="Haruta M."/>
            <person name="Huysman M.J."/>
            <person name="Jenkins B.D."/>
            <person name="Jiroutova K."/>
            <person name="Jorgensen R.E."/>
            <person name="Joubert Y."/>
            <person name="Kaplan A."/>
            <person name="Kroger N."/>
            <person name="Kroth P.G."/>
            <person name="La Roche J."/>
            <person name="Lindquist E."/>
            <person name="Lommer M."/>
            <person name="Martin-Jezequel V."/>
            <person name="Lopez P.J."/>
            <person name="Lucas S."/>
            <person name="Mangogna M."/>
            <person name="McGinnis K."/>
            <person name="Medlin L.K."/>
            <person name="Montsant A."/>
            <person name="Oudot-Le Secq M.P."/>
            <person name="Napoli C."/>
            <person name="Obornik M."/>
            <person name="Parker M.S."/>
            <person name="Petit J.L."/>
            <person name="Porcel B.M."/>
            <person name="Poulsen N."/>
            <person name="Robison M."/>
            <person name="Rychlewski L."/>
            <person name="Rynearson T.A."/>
            <person name="Schmutz J."/>
            <person name="Shapiro H."/>
            <person name="Siaut M."/>
            <person name="Stanley M."/>
            <person name="Sussman M.R."/>
            <person name="Taylor A.R."/>
            <person name="Vardi A."/>
            <person name="von Dassow P."/>
            <person name="Vyverman W."/>
            <person name="Willis A."/>
            <person name="Wyrwicz L.S."/>
            <person name="Rokhsar D.S."/>
            <person name="Weissenbach J."/>
            <person name="Armbrust E.V."/>
            <person name="Green B.R."/>
            <person name="Van de Peer Y."/>
            <person name="Grigoriev I.V."/>
        </authorList>
    </citation>
    <scope>NUCLEOTIDE SEQUENCE [LARGE SCALE GENOMIC DNA]</scope>
    <source>
        <strain evidence="5 6">CCMP1335</strain>
    </source>
</reference>
<dbReference type="Proteomes" id="UP000001449">
    <property type="component" value="Chromosome 3"/>
</dbReference>
<evidence type="ECO:0000313" key="5">
    <source>
        <dbReference type="EMBL" id="EED93793.1"/>
    </source>
</evidence>
<dbReference type="InterPro" id="IPR035979">
    <property type="entry name" value="RBD_domain_sf"/>
</dbReference>
<dbReference type="PaxDb" id="35128-Thaps21779"/>
<name>B8BXY8_THAPS</name>